<protein>
    <submittedName>
        <fullName evidence="2">Uncharacterized protein</fullName>
    </submittedName>
</protein>
<dbReference type="Proteomes" id="UP000236291">
    <property type="component" value="Unassembled WGS sequence"/>
</dbReference>
<reference evidence="2 3" key="2">
    <citation type="journal article" date="2017" name="Front. Plant Sci.">
        <title>Gene Classification and Mining of Molecular Markers Useful in Red Clover (Trifolium pratense) Breeding.</title>
        <authorList>
            <person name="Istvanek J."/>
            <person name="Dluhosova J."/>
            <person name="Dluhos P."/>
            <person name="Patkova L."/>
            <person name="Nedelnik J."/>
            <person name="Repkova J."/>
        </authorList>
    </citation>
    <scope>NUCLEOTIDE SEQUENCE [LARGE SCALE GENOMIC DNA]</scope>
    <source>
        <strain evidence="3">cv. Tatra</strain>
        <tissue evidence="2">Young leaves</tissue>
    </source>
</reference>
<feature type="region of interest" description="Disordered" evidence="1">
    <location>
        <begin position="1"/>
        <end position="33"/>
    </location>
</feature>
<gene>
    <name evidence="2" type="ORF">L195_g051765</name>
</gene>
<evidence type="ECO:0000313" key="2">
    <source>
        <dbReference type="EMBL" id="PNX60123.1"/>
    </source>
</evidence>
<comment type="caution">
    <text evidence="2">The sequence shown here is derived from an EMBL/GenBank/DDBJ whole genome shotgun (WGS) entry which is preliminary data.</text>
</comment>
<evidence type="ECO:0000256" key="1">
    <source>
        <dbReference type="SAM" id="MobiDB-lite"/>
    </source>
</evidence>
<name>A0A2K3K1E5_TRIPR</name>
<evidence type="ECO:0000313" key="3">
    <source>
        <dbReference type="Proteomes" id="UP000236291"/>
    </source>
</evidence>
<organism evidence="2 3">
    <name type="scientific">Trifolium pratense</name>
    <name type="common">Red clover</name>
    <dbReference type="NCBI Taxonomy" id="57577"/>
    <lineage>
        <taxon>Eukaryota</taxon>
        <taxon>Viridiplantae</taxon>
        <taxon>Streptophyta</taxon>
        <taxon>Embryophyta</taxon>
        <taxon>Tracheophyta</taxon>
        <taxon>Spermatophyta</taxon>
        <taxon>Magnoliopsida</taxon>
        <taxon>eudicotyledons</taxon>
        <taxon>Gunneridae</taxon>
        <taxon>Pentapetalae</taxon>
        <taxon>rosids</taxon>
        <taxon>fabids</taxon>
        <taxon>Fabales</taxon>
        <taxon>Fabaceae</taxon>
        <taxon>Papilionoideae</taxon>
        <taxon>50 kb inversion clade</taxon>
        <taxon>NPAAA clade</taxon>
        <taxon>Hologalegina</taxon>
        <taxon>IRL clade</taxon>
        <taxon>Trifolieae</taxon>
        <taxon>Trifolium</taxon>
    </lineage>
</organism>
<feature type="compositionally biased region" description="Polar residues" evidence="1">
    <location>
        <begin position="24"/>
        <end position="33"/>
    </location>
</feature>
<dbReference type="EMBL" id="ASHM01082061">
    <property type="protein sequence ID" value="PNX60123.1"/>
    <property type="molecule type" value="Genomic_DNA"/>
</dbReference>
<proteinExistence type="predicted"/>
<sequence length="33" mass="3584">MVATSTRMRGPQHLTMMTLESARSPPNSSTHIG</sequence>
<dbReference type="AlphaFoldDB" id="A0A2K3K1E5"/>
<feature type="non-terminal residue" evidence="2">
    <location>
        <position position="33"/>
    </location>
</feature>
<accession>A0A2K3K1E5</accession>
<reference evidence="2 3" key="1">
    <citation type="journal article" date="2014" name="Am. J. Bot.">
        <title>Genome assembly and annotation for red clover (Trifolium pratense; Fabaceae).</title>
        <authorList>
            <person name="Istvanek J."/>
            <person name="Jaros M."/>
            <person name="Krenek A."/>
            <person name="Repkova J."/>
        </authorList>
    </citation>
    <scope>NUCLEOTIDE SEQUENCE [LARGE SCALE GENOMIC DNA]</scope>
    <source>
        <strain evidence="3">cv. Tatra</strain>
        <tissue evidence="2">Young leaves</tissue>
    </source>
</reference>